<dbReference type="Proteomes" id="UP000255167">
    <property type="component" value="Unassembled WGS sequence"/>
</dbReference>
<evidence type="ECO:0000256" key="1">
    <source>
        <dbReference type="SAM" id="MobiDB-lite"/>
    </source>
</evidence>
<reference evidence="2 3" key="1">
    <citation type="submission" date="2018-06" db="EMBL/GenBank/DDBJ databases">
        <authorList>
            <consortium name="Pathogen Informatics"/>
            <person name="Doyle S."/>
        </authorList>
    </citation>
    <scope>NUCLEOTIDE SEQUENCE [LARGE SCALE GENOMIC DNA]</scope>
    <source>
        <strain evidence="2 3">NCTC9617</strain>
    </source>
</reference>
<feature type="compositionally biased region" description="Basic residues" evidence="1">
    <location>
        <begin position="51"/>
        <end position="61"/>
    </location>
</feature>
<sequence length="70" mass="7818">MDGTADVKQGEQQLSDPVRLFQMRIAGKDKAIDTQRGVFIDPFGNGGGIAHQRRSRRRRALNPRQPTGWG</sequence>
<accession>A0A378F7P9</accession>
<evidence type="ECO:0000313" key="3">
    <source>
        <dbReference type="Proteomes" id="UP000255167"/>
    </source>
</evidence>
<protein>
    <submittedName>
        <fullName evidence="2">Uncharacterized protein</fullName>
    </submittedName>
</protein>
<dbReference type="EMBL" id="UGNC01000004">
    <property type="protein sequence ID" value="STW40083.1"/>
    <property type="molecule type" value="Genomic_DNA"/>
</dbReference>
<gene>
    <name evidence="2" type="ORF">NCTC9617_01618</name>
</gene>
<feature type="region of interest" description="Disordered" evidence="1">
    <location>
        <begin position="42"/>
        <end position="70"/>
    </location>
</feature>
<name>A0A378F7P9_KLEPN</name>
<proteinExistence type="predicted"/>
<dbReference type="AlphaFoldDB" id="A0A378F7P9"/>
<evidence type="ECO:0000313" key="2">
    <source>
        <dbReference type="EMBL" id="STW40083.1"/>
    </source>
</evidence>
<organism evidence="2 3">
    <name type="scientific">Klebsiella pneumoniae</name>
    <dbReference type="NCBI Taxonomy" id="573"/>
    <lineage>
        <taxon>Bacteria</taxon>
        <taxon>Pseudomonadati</taxon>
        <taxon>Pseudomonadota</taxon>
        <taxon>Gammaproteobacteria</taxon>
        <taxon>Enterobacterales</taxon>
        <taxon>Enterobacteriaceae</taxon>
        <taxon>Klebsiella/Raoultella group</taxon>
        <taxon>Klebsiella</taxon>
        <taxon>Klebsiella pneumoniae complex</taxon>
    </lineage>
</organism>